<protein>
    <recommendedName>
        <fullName evidence="6">Glycolate oxidase iron-sulfur subunit</fullName>
        <ecNumber evidence="6">1.1.99.14</ecNumber>
    </recommendedName>
</protein>
<keyword evidence="3" id="KW-0677">Repeat</keyword>
<organism evidence="8 9">
    <name type="scientific">Priestia iocasae</name>
    <dbReference type="NCBI Taxonomy" id="2291674"/>
    <lineage>
        <taxon>Bacteria</taxon>
        <taxon>Bacillati</taxon>
        <taxon>Bacillota</taxon>
        <taxon>Bacilli</taxon>
        <taxon>Bacillales</taxon>
        <taxon>Bacillaceae</taxon>
        <taxon>Priestia</taxon>
    </lineage>
</organism>
<proteinExistence type="predicted"/>
<dbReference type="EMBL" id="JAFBFC010000003">
    <property type="protein sequence ID" value="MBM7703006.1"/>
    <property type="molecule type" value="Genomic_DNA"/>
</dbReference>
<dbReference type="Pfam" id="PF02754">
    <property type="entry name" value="CCG"/>
    <property type="match status" value="2"/>
</dbReference>
<dbReference type="PROSITE" id="PS00198">
    <property type="entry name" value="4FE4S_FER_1"/>
    <property type="match status" value="1"/>
</dbReference>
<comment type="caution">
    <text evidence="8">The sequence shown here is derived from an EMBL/GenBank/DDBJ whole genome shotgun (WGS) entry which is preliminary data.</text>
</comment>
<dbReference type="EC" id="1.1.99.14" evidence="6"/>
<comment type="function">
    <text evidence="6">Component of a complex that catalyzes the oxidation of glycolate to glyoxylate.</text>
</comment>
<dbReference type="InterPro" id="IPR017900">
    <property type="entry name" value="4Fe4S_Fe_S_CS"/>
</dbReference>
<evidence type="ECO:0000313" key="9">
    <source>
        <dbReference type="Proteomes" id="UP000809829"/>
    </source>
</evidence>
<keyword evidence="2 6" id="KW-0479">Metal-binding</keyword>
<keyword evidence="5 6" id="KW-0411">Iron-sulfur</keyword>
<dbReference type="Pfam" id="PF13183">
    <property type="entry name" value="Fer4_8"/>
    <property type="match status" value="1"/>
</dbReference>
<gene>
    <name evidence="8" type="ORF">JOC83_001853</name>
</gene>
<dbReference type="InterPro" id="IPR004017">
    <property type="entry name" value="Cys_rich_dom"/>
</dbReference>
<dbReference type="Gene3D" id="1.10.1060.10">
    <property type="entry name" value="Alpha-helical ferredoxin"/>
    <property type="match status" value="1"/>
</dbReference>
<keyword evidence="6" id="KW-0813">Transport</keyword>
<evidence type="ECO:0000256" key="5">
    <source>
        <dbReference type="ARBA" id="ARBA00023014"/>
    </source>
</evidence>
<keyword evidence="1 6" id="KW-0004">4Fe-4S</keyword>
<evidence type="ECO:0000313" key="8">
    <source>
        <dbReference type="EMBL" id="MBM7703006.1"/>
    </source>
</evidence>
<dbReference type="InterPro" id="IPR012257">
    <property type="entry name" value="Glc_ox_4Fe-4S"/>
</dbReference>
<comment type="cofactor">
    <cofactor evidence="6">
        <name>[4Fe-4S] cluster</name>
        <dbReference type="ChEBI" id="CHEBI:49883"/>
    </cofactor>
    <text evidence="6">Binds 2 [4Fe-4S] clusters.</text>
</comment>
<evidence type="ECO:0000256" key="4">
    <source>
        <dbReference type="ARBA" id="ARBA00023004"/>
    </source>
</evidence>
<name>A0ABS2QW78_9BACI</name>
<dbReference type="RefSeq" id="WP_205186446.1">
    <property type="nucleotide sequence ID" value="NZ_JAFBFC010000003.1"/>
</dbReference>
<dbReference type="SUPFAM" id="SSF54862">
    <property type="entry name" value="4Fe-4S ferredoxins"/>
    <property type="match status" value="1"/>
</dbReference>
<feature type="domain" description="4Fe-4S ferredoxin-type" evidence="7">
    <location>
        <begin position="51"/>
        <end position="82"/>
    </location>
</feature>
<dbReference type="PIRSF" id="PIRSF000139">
    <property type="entry name" value="Glc_ox_4Fe-4S"/>
    <property type="match status" value="1"/>
</dbReference>
<dbReference type="InterPro" id="IPR017896">
    <property type="entry name" value="4Fe4S_Fe-S-bd"/>
</dbReference>
<reference evidence="8 9" key="1">
    <citation type="submission" date="2021-01" db="EMBL/GenBank/DDBJ databases">
        <title>Genomic Encyclopedia of Type Strains, Phase IV (KMG-IV): sequencing the most valuable type-strain genomes for metagenomic binning, comparative biology and taxonomic classification.</title>
        <authorList>
            <person name="Goeker M."/>
        </authorList>
    </citation>
    <scope>NUCLEOTIDE SEQUENCE [LARGE SCALE GENOMIC DNA]</scope>
    <source>
        <strain evidence="8 9">DSM 104297</strain>
    </source>
</reference>
<keyword evidence="6" id="KW-0249">Electron transport</keyword>
<dbReference type="PROSITE" id="PS51379">
    <property type="entry name" value="4FE4S_FER_2"/>
    <property type="match status" value="2"/>
</dbReference>
<keyword evidence="9" id="KW-1185">Reference proteome</keyword>
<evidence type="ECO:0000259" key="7">
    <source>
        <dbReference type="PROSITE" id="PS51379"/>
    </source>
</evidence>
<comment type="catalytic activity">
    <reaction evidence="6">
        <text>(R)-lactate + A = pyruvate + AH2</text>
        <dbReference type="Rhea" id="RHEA:15089"/>
        <dbReference type="ChEBI" id="CHEBI:13193"/>
        <dbReference type="ChEBI" id="CHEBI:15361"/>
        <dbReference type="ChEBI" id="CHEBI:16004"/>
        <dbReference type="ChEBI" id="CHEBI:17499"/>
    </reaction>
</comment>
<accession>A0ABS2QW78</accession>
<comment type="catalytic activity">
    <reaction evidence="6">
        <text>glycolate + A = glyoxylate + AH2</text>
        <dbReference type="Rhea" id="RHEA:21264"/>
        <dbReference type="ChEBI" id="CHEBI:13193"/>
        <dbReference type="ChEBI" id="CHEBI:17499"/>
        <dbReference type="ChEBI" id="CHEBI:29805"/>
        <dbReference type="ChEBI" id="CHEBI:36655"/>
        <dbReference type="EC" id="1.1.99.14"/>
    </reaction>
</comment>
<evidence type="ECO:0000256" key="1">
    <source>
        <dbReference type="ARBA" id="ARBA00022485"/>
    </source>
</evidence>
<feature type="domain" description="4Fe-4S ferredoxin-type" evidence="7">
    <location>
        <begin position="2"/>
        <end position="32"/>
    </location>
</feature>
<dbReference type="InterPro" id="IPR009051">
    <property type="entry name" value="Helical_ferredxn"/>
</dbReference>
<dbReference type="PANTHER" id="PTHR32479">
    <property type="entry name" value="GLYCOLATE OXIDASE IRON-SULFUR SUBUNIT"/>
    <property type="match status" value="1"/>
</dbReference>
<keyword evidence="4 6" id="KW-0408">Iron</keyword>
<evidence type="ECO:0000256" key="3">
    <source>
        <dbReference type="ARBA" id="ARBA00022737"/>
    </source>
</evidence>
<evidence type="ECO:0000256" key="6">
    <source>
        <dbReference type="PIRNR" id="PIRNR000139"/>
    </source>
</evidence>
<sequence length="417" mass="46290">MTNLAYEETFDCVQCGYCLPVCPTYLTTGKEAQSPRGRIHLVKMAAEGRISYDTMNESMALCLGCRACETACPTNVQYGDIYDSAIRAVHEKTPLLKRLLLKNGLTNKTILTTASYSLQLYQTLKIDKVVRQSGILNALPPAVKELERVTPPVKAKKHSNSLHPSKKPRYKVAFFVGCIMDVMFAQINELSMKLLQLGGCEVVVIKEQTCCGALQHHSGEHETAKQLAKANIEAFEKVECDYIVNSIGGCGAMLVEYDKLFKDETMNDRAKAFTSKCVDISVLLAQLNLPMDYSVNKTVTYQPSCHLRNVQRVEKEPMLLLQQIKGLTYVELAEKDVCCGSAGIYNIEHYDEAMSILDRKMNHAKSIEPDVIVTSNPGCHLQMKLGVKRACMSEQTNVVHLVELVAEACGIGVKEHV</sequence>
<dbReference type="Proteomes" id="UP000809829">
    <property type="component" value="Unassembled WGS sequence"/>
</dbReference>
<dbReference type="PANTHER" id="PTHR32479:SF17">
    <property type="entry name" value="GLYCOLATE OXIDASE IRON-SULFUR SUBUNIT"/>
    <property type="match status" value="1"/>
</dbReference>
<evidence type="ECO:0000256" key="2">
    <source>
        <dbReference type="ARBA" id="ARBA00022723"/>
    </source>
</evidence>